<organism evidence="2 3">
    <name type="scientific">Paracoccus rhizosphaerae</name>
    <dbReference type="NCBI Taxonomy" id="1133347"/>
    <lineage>
        <taxon>Bacteria</taxon>
        <taxon>Pseudomonadati</taxon>
        <taxon>Pseudomonadota</taxon>
        <taxon>Alphaproteobacteria</taxon>
        <taxon>Rhodobacterales</taxon>
        <taxon>Paracoccaceae</taxon>
        <taxon>Paracoccus</taxon>
    </lineage>
</organism>
<reference evidence="2 3" key="1">
    <citation type="submission" date="2024-09" db="EMBL/GenBank/DDBJ databases">
        <authorList>
            <person name="Sun Q."/>
            <person name="Mori K."/>
        </authorList>
    </citation>
    <scope>NUCLEOTIDE SEQUENCE [LARGE SCALE GENOMIC DNA]</scope>
    <source>
        <strain evidence="2 3">CCM 7904</strain>
    </source>
</reference>
<dbReference type="Proteomes" id="UP001589795">
    <property type="component" value="Unassembled WGS sequence"/>
</dbReference>
<comment type="caution">
    <text evidence="2">The sequence shown here is derived from an EMBL/GenBank/DDBJ whole genome shotgun (WGS) entry which is preliminary data.</text>
</comment>
<keyword evidence="3" id="KW-1185">Reference proteome</keyword>
<feature type="transmembrane region" description="Helical" evidence="1">
    <location>
        <begin position="35"/>
        <end position="55"/>
    </location>
</feature>
<protein>
    <submittedName>
        <fullName evidence="2">Uncharacterized protein</fullName>
    </submittedName>
</protein>
<dbReference type="EMBL" id="JBHLWQ010000115">
    <property type="protein sequence ID" value="MFC0201012.1"/>
    <property type="molecule type" value="Genomic_DNA"/>
</dbReference>
<evidence type="ECO:0000256" key="1">
    <source>
        <dbReference type="SAM" id="Phobius"/>
    </source>
</evidence>
<evidence type="ECO:0000313" key="2">
    <source>
        <dbReference type="EMBL" id="MFC0201012.1"/>
    </source>
</evidence>
<keyword evidence="1" id="KW-0472">Membrane</keyword>
<gene>
    <name evidence="2" type="ORF">ACFFIZ_12055</name>
</gene>
<sequence length="59" mass="6019">MNHTAPSRPVFHLLVIALLAVAVLAVAIVAHFGLAVLGILGLVLTLAVFAVMLAFTAGN</sequence>
<keyword evidence="1" id="KW-0812">Transmembrane</keyword>
<evidence type="ECO:0000313" key="3">
    <source>
        <dbReference type="Proteomes" id="UP001589795"/>
    </source>
</evidence>
<accession>A0ABV6CJU0</accession>
<proteinExistence type="predicted"/>
<name>A0ABV6CJU0_9RHOB</name>
<keyword evidence="1" id="KW-1133">Transmembrane helix</keyword>
<dbReference type="RefSeq" id="WP_265505481.1">
    <property type="nucleotide sequence ID" value="NZ_JAOTBE010000002.1"/>
</dbReference>